<comment type="subunit">
    <text evidence="9 10">Homodimer. Probably interacts with PlsY.</text>
</comment>
<dbReference type="SUPFAM" id="SSF53659">
    <property type="entry name" value="Isocitrate/Isopropylmalate dehydrogenase-like"/>
    <property type="match status" value="1"/>
</dbReference>
<comment type="caution">
    <text evidence="11">The sequence shown here is derived from an EMBL/GenBank/DDBJ whole genome shotgun (WGS) entry which is preliminary data.</text>
</comment>
<dbReference type="PIRSF" id="PIRSF002465">
    <property type="entry name" value="Phsphlp_syn_PlsX"/>
    <property type="match status" value="1"/>
</dbReference>
<evidence type="ECO:0000256" key="4">
    <source>
        <dbReference type="ARBA" id="ARBA00022679"/>
    </source>
</evidence>
<keyword evidence="3 10" id="KW-0444">Lipid biosynthesis</keyword>
<evidence type="ECO:0000256" key="10">
    <source>
        <dbReference type="HAMAP-Rule" id="MF_00019"/>
    </source>
</evidence>
<dbReference type="GO" id="GO:0043811">
    <property type="term" value="F:phosphate:acyl-[acyl carrier protein] acyltransferase activity"/>
    <property type="evidence" value="ECO:0007669"/>
    <property type="project" value="UniProtKB-EC"/>
</dbReference>
<keyword evidence="7 10" id="KW-1208">Phospholipid metabolism</keyword>
<dbReference type="EC" id="2.3.1.274" evidence="8 10"/>
<dbReference type="Gene3D" id="3.40.718.10">
    <property type="entry name" value="Isopropylmalate Dehydrogenase"/>
    <property type="match status" value="1"/>
</dbReference>
<dbReference type="NCBIfam" id="TIGR00182">
    <property type="entry name" value="plsX"/>
    <property type="match status" value="1"/>
</dbReference>
<evidence type="ECO:0000256" key="5">
    <source>
        <dbReference type="ARBA" id="ARBA00023098"/>
    </source>
</evidence>
<comment type="function">
    <text evidence="10">Catalyzes the reversible formation of acyl-phosphate (acyl-PO(4)) from acyl-[acyl-carrier-protein] (acyl-ACP). This enzyme utilizes acyl-ACP as fatty acyl donor, but not acyl-CoA.</text>
</comment>
<comment type="catalytic activity">
    <reaction evidence="1 10">
        <text>a fatty acyl-[ACP] + phosphate = an acyl phosphate + holo-[ACP]</text>
        <dbReference type="Rhea" id="RHEA:42292"/>
        <dbReference type="Rhea" id="RHEA-COMP:9685"/>
        <dbReference type="Rhea" id="RHEA-COMP:14125"/>
        <dbReference type="ChEBI" id="CHEBI:43474"/>
        <dbReference type="ChEBI" id="CHEBI:59918"/>
        <dbReference type="ChEBI" id="CHEBI:64479"/>
        <dbReference type="ChEBI" id="CHEBI:138651"/>
        <dbReference type="EC" id="2.3.1.274"/>
    </reaction>
</comment>
<comment type="pathway">
    <text evidence="10">Lipid metabolism; phospholipid metabolism.</text>
</comment>
<evidence type="ECO:0000256" key="1">
    <source>
        <dbReference type="ARBA" id="ARBA00001232"/>
    </source>
</evidence>
<keyword evidence="4 10" id="KW-0808">Transferase</keyword>
<dbReference type="PANTHER" id="PTHR30100:SF1">
    <property type="entry name" value="PHOSPHATE ACYLTRANSFERASE"/>
    <property type="match status" value="1"/>
</dbReference>
<dbReference type="HAMAP" id="MF_00019">
    <property type="entry name" value="PlsX"/>
    <property type="match status" value="1"/>
</dbReference>
<sequence>MRIVLDAMGGDKAPGVIVEGGIAALEEAGRDLEIILVGRIETLEAEISRLGLSSHPFELVDARDVIDFDDQPAVTLRKKKDSSIAVGLRLQRDGKAEGFVSAGNTGAVVANGLFTLGRIPGVSRPGIATFIPNQGGVGILLDVGATIDCTPEHLFQFAVMGACYAELVLDIPNPRVGLLNVGEESSKGTEAVQETYKALERSGLNFIGNAEGRDILAGSVDVVVCDGFVGNVVLKFTESVVGMVYSVMRGSATSTLRGKLGGLLLKPAFKELKARFDYAEYGGAPLLGLNGVCTIAHGSSSGRAIKNAVLATTRYIRYDVRSAIEERLAKSERTAAEGA</sequence>
<keyword evidence="5 10" id="KW-0443">Lipid metabolism</keyword>
<dbReference type="Proteomes" id="UP001594288">
    <property type="component" value="Unassembled WGS sequence"/>
</dbReference>
<keyword evidence="11" id="KW-0012">Acyltransferase</keyword>
<dbReference type="PANTHER" id="PTHR30100">
    <property type="entry name" value="FATTY ACID/PHOSPHOLIPID SYNTHESIS PROTEIN PLSX"/>
    <property type="match status" value="1"/>
</dbReference>
<evidence type="ECO:0000256" key="9">
    <source>
        <dbReference type="ARBA" id="ARBA00046608"/>
    </source>
</evidence>
<evidence type="ECO:0000313" key="12">
    <source>
        <dbReference type="Proteomes" id="UP001594288"/>
    </source>
</evidence>
<proteinExistence type="inferred from homology"/>
<dbReference type="InterPro" id="IPR012281">
    <property type="entry name" value="Phospholipid_synth_PlsX-like"/>
</dbReference>
<keyword evidence="6 10" id="KW-0594">Phospholipid biosynthesis</keyword>
<evidence type="ECO:0000256" key="7">
    <source>
        <dbReference type="ARBA" id="ARBA00023264"/>
    </source>
</evidence>
<gene>
    <name evidence="10 11" type="primary">plsX</name>
    <name evidence="11" type="ORF">ACFL2Z_03075</name>
</gene>
<comment type="subcellular location">
    <subcellularLocation>
        <location evidence="10">Cytoplasm</location>
    </subcellularLocation>
    <text evidence="10">Associated with the membrane possibly through PlsY.</text>
</comment>
<evidence type="ECO:0000256" key="2">
    <source>
        <dbReference type="ARBA" id="ARBA00022490"/>
    </source>
</evidence>
<evidence type="ECO:0000256" key="6">
    <source>
        <dbReference type="ARBA" id="ARBA00023209"/>
    </source>
</evidence>
<reference evidence="11 12" key="1">
    <citation type="submission" date="2024-09" db="EMBL/GenBank/DDBJ databases">
        <authorList>
            <person name="D'Angelo T."/>
        </authorList>
    </citation>
    <scope>NUCLEOTIDE SEQUENCE [LARGE SCALE GENOMIC DNA]</scope>
    <source>
        <strain evidence="11">SAG AM-311-F02</strain>
    </source>
</reference>
<evidence type="ECO:0000256" key="8">
    <source>
        <dbReference type="ARBA" id="ARBA00024069"/>
    </source>
</evidence>
<comment type="similarity">
    <text evidence="10">Belongs to the PlsX family.</text>
</comment>
<dbReference type="EMBL" id="JBHPEI010000039">
    <property type="protein sequence ID" value="MFC1799874.1"/>
    <property type="molecule type" value="Genomic_DNA"/>
</dbReference>
<name>A0ABV6YP76_UNCEI</name>
<evidence type="ECO:0000256" key="3">
    <source>
        <dbReference type="ARBA" id="ARBA00022516"/>
    </source>
</evidence>
<accession>A0ABV6YP76</accession>
<dbReference type="Pfam" id="PF02504">
    <property type="entry name" value="FA_synthesis"/>
    <property type="match status" value="1"/>
</dbReference>
<organism evidence="11 12">
    <name type="scientific">Eiseniibacteriota bacterium</name>
    <dbReference type="NCBI Taxonomy" id="2212470"/>
    <lineage>
        <taxon>Bacteria</taxon>
        <taxon>Candidatus Eiseniibacteriota</taxon>
    </lineage>
</organism>
<protein>
    <recommendedName>
        <fullName evidence="8 10">Phosphate acyltransferase</fullName>
        <ecNumber evidence="8 10">2.3.1.274</ecNumber>
    </recommendedName>
    <alternativeName>
        <fullName evidence="10">Acyl-ACP phosphotransacylase</fullName>
    </alternativeName>
    <alternativeName>
        <fullName evidence="10">Acyl-[acyl-carrier-protein]--phosphate acyltransferase</fullName>
    </alternativeName>
    <alternativeName>
        <fullName evidence="10">Phosphate-acyl-ACP acyltransferase</fullName>
    </alternativeName>
</protein>
<evidence type="ECO:0000313" key="11">
    <source>
        <dbReference type="EMBL" id="MFC1799874.1"/>
    </source>
</evidence>
<keyword evidence="2 10" id="KW-0963">Cytoplasm</keyword>
<keyword evidence="12" id="KW-1185">Reference proteome</keyword>
<dbReference type="InterPro" id="IPR003664">
    <property type="entry name" value="FA_synthesis"/>
</dbReference>